<sequence>MFMRLSAVLLAACTLAAAQSSTSLAPAQITHVITVSNNLTATNGSMVFSPQVVNASLHETVVFNFTEGTHSATQSTFAAPCLPAHVSNSSLNGFDTSLRPAGNGTAITQFVIVMNPDIVNDTLWFYDQATCGIGGVGVINAGNVTATWQPLDAFVRNALRLNGTGATSSAAPSSTGGSTSSGTGSGSSGGNSSGSGSSSGSTGAAPRLLAPVLALVPLILLGAALVL</sequence>
<dbReference type="Proteomes" id="UP001221757">
    <property type="component" value="Unassembled WGS sequence"/>
</dbReference>
<evidence type="ECO:0000256" key="1">
    <source>
        <dbReference type="SAM" id="MobiDB-lite"/>
    </source>
</evidence>
<evidence type="ECO:0000256" key="2">
    <source>
        <dbReference type="SAM" id="SignalP"/>
    </source>
</evidence>
<dbReference type="EMBL" id="JARKIE010000095">
    <property type="protein sequence ID" value="KAJ7686499.1"/>
    <property type="molecule type" value="Genomic_DNA"/>
</dbReference>
<dbReference type="PANTHER" id="PTHR34883">
    <property type="entry name" value="SERINE-RICH PROTEIN, PUTATIVE-RELATED-RELATED"/>
    <property type="match status" value="1"/>
</dbReference>
<gene>
    <name evidence="3" type="ORF">B0H17DRAFT_1071762</name>
</gene>
<proteinExistence type="predicted"/>
<feature type="region of interest" description="Disordered" evidence="1">
    <location>
        <begin position="165"/>
        <end position="201"/>
    </location>
</feature>
<dbReference type="InterPro" id="IPR008972">
    <property type="entry name" value="Cupredoxin"/>
</dbReference>
<dbReference type="InterPro" id="IPR052953">
    <property type="entry name" value="Ser-rich/MCO-related"/>
</dbReference>
<protein>
    <submittedName>
        <fullName evidence="3">Uncharacterized protein</fullName>
    </submittedName>
</protein>
<reference evidence="3" key="1">
    <citation type="submission" date="2023-03" db="EMBL/GenBank/DDBJ databases">
        <title>Massive genome expansion in bonnet fungi (Mycena s.s.) driven by repeated elements and novel gene families across ecological guilds.</title>
        <authorList>
            <consortium name="Lawrence Berkeley National Laboratory"/>
            <person name="Harder C.B."/>
            <person name="Miyauchi S."/>
            <person name="Viragh M."/>
            <person name="Kuo A."/>
            <person name="Thoen E."/>
            <person name="Andreopoulos B."/>
            <person name="Lu D."/>
            <person name="Skrede I."/>
            <person name="Drula E."/>
            <person name="Henrissat B."/>
            <person name="Morin E."/>
            <person name="Kohler A."/>
            <person name="Barry K."/>
            <person name="LaButti K."/>
            <person name="Morin E."/>
            <person name="Salamov A."/>
            <person name="Lipzen A."/>
            <person name="Mereny Z."/>
            <person name="Hegedus B."/>
            <person name="Baldrian P."/>
            <person name="Stursova M."/>
            <person name="Weitz H."/>
            <person name="Taylor A."/>
            <person name="Grigoriev I.V."/>
            <person name="Nagy L.G."/>
            <person name="Martin F."/>
            <person name="Kauserud H."/>
        </authorList>
    </citation>
    <scope>NUCLEOTIDE SEQUENCE</scope>
    <source>
        <strain evidence="3">CBHHK067</strain>
    </source>
</reference>
<name>A0AAD7GFJ5_MYCRO</name>
<dbReference type="PANTHER" id="PTHR34883:SF20">
    <property type="entry name" value="PHYTOCYANIN DOMAIN-CONTAINING PROTEIN"/>
    <property type="match status" value="1"/>
</dbReference>
<dbReference type="SUPFAM" id="SSF49503">
    <property type="entry name" value="Cupredoxins"/>
    <property type="match status" value="1"/>
</dbReference>
<accession>A0AAD7GFJ5</accession>
<keyword evidence="2" id="KW-0732">Signal</keyword>
<organism evidence="3 4">
    <name type="scientific">Mycena rosella</name>
    <name type="common">Pink bonnet</name>
    <name type="synonym">Agaricus rosellus</name>
    <dbReference type="NCBI Taxonomy" id="1033263"/>
    <lineage>
        <taxon>Eukaryota</taxon>
        <taxon>Fungi</taxon>
        <taxon>Dikarya</taxon>
        <taxon>Basidiomycota</taxon>
        <taxon>Agaricomycotina</taxon>
        <taxon>Agaricomycetes</taxon>
        <taxon>Agaricomycetidae</taxon>
        <taxon>Agaricales</taxon>
        <taxon>Marasmiineae</taxon>
        <taxon>Mycenaceae</taxon>
        <taxon>Mycena</taxon>
    </lineage>
</organism>
<comment type="caution">
    <text evidence="3">The sequence shown here is derived from an EMBL/GenBank/DDBJ whole genome shotgun (WGS) entry which is preliminary data.</text>
</comment>
<keyword evidence="4" id="KW-1185">Reference proteome</keyword>
<dbReference type="Gene3D" id="2.60.40.420">
    <property type="entry name" value="Cupredoxins - blue copper proteins"/>
    <property type="match status" value="1"/>
</dbReference>
<feature type="compositionally biased region" description="Gly residues" evidence="1">
    <location>
        <begin position="183"/>
        <end position="193"/>
    </location>
</feature>
<evidence type="ECO:0000313" key="4">
    <source>
        <dbReference type="Proteomes" id="UP001221757"/>
    </source>
</evidence>
<evidence type="ECO:0000313" key="3">
    <source>
        <dbReference type="EMBL" id="KAJ7686499.1"/>
    </source>
</evidence>
<feature type="chain" id="PRO_5042230155" evidence="2">
    <location>
        <begin position="19"/>
        <end position="227"/>
    </location>
</feature>
<dbReference type="AlphaFoldDB" id="A0AAD7GFJ5"/>
<feature type="compositionally biased region" description="Low complexity" evidence="1">
    <location>
        <begin position="165"/>
        <end position="182"/>
    </location>
</feature>
<feature type="signal peptide" evidence="2">
    <location>
        <begin position="1"/>
        <end position="18"/>
    </location>
</feature>